<evidence type="ECO:0000256" key="1">
    <source>
        <dbReference type="SAM" id="MobiDB-lite"/>
    </source>
</evidence>
<dbReference type="InterPro" id="IPR000182">
    <property type="entry name" value="GNAT_dom"/>
</dbReference>
<keyword evidence="4" id="KW-1185">Reference proteome</keyword>
<dbReference type="KEGG" id="lpil:LIP_1925"/>
<name>A0A0K2SKX3_LIMPI</name>
<dbReference type="STRING" id="1555112.LIP_1925"/>
<dbReference type="InterPro" id="IPR002837">
    <property type="entry name" value="DUF123"/>
</dbReference>
<feature type="region of interest" description="Disordered" evidence="1">
    <location>
        <begin position="1"/>
        <end position="21"/>
    </location>
</feature>
<accession>A0A0K2SKX3</accession>
<dbReference type="PANTHER" id="PTHR37460:SF1">
    <property type="entry name" value="ENDONUCLEASE III"/>
    <property type="match status" value="1"/>
</dbReference>
<dbReference type="PATRIC" id="fig|1555112.3.peg.1958"/>
<evidence type="ECO:0000259" key="2">
    <source>
        <dbReference type="PROSITE" id="PS51186"/>
    </source>
</evidence>
<gene>
    <name evidence="3" type="ORF">LIP_1925</name>
</gene>
<proteinExistence type="predicted"/>
<evidence type="ECO:0000313" key="4">
    <source>
        <dbReference type="Proteomes" id="UP000065807"/>
    </source>
</evidence>
<dbReference type="InterPro" id="IPR016181">
    <property type="entry name" value="Acyl_CoA_acyltransferase"/>
</dbReference>
<dbReference type="PROSITE" id="PS51186">
    <property type="entry name" value="GNAT"/>
    <property type="match status" value="1"/>
</dbReference>
<dbReference type="SUPFAM" id="SSF55729">
    <property type="entry name" value="Acyl-CoA N-acyltransferases (Nat)"/>
    <property type="match status" value="1"/>
</dbReference>
<dbReference type="Gene3D" id="3.40.630.30">
    <property type="match status" value="1"/>
</dbReference>
<dbReference type="EMBL" id="AP014924">
    <property type="protein sequence ID" value="BAS27766.1"/>
    <property type="molecule type" value="Genomic_DNA"/>
</dbReference>
<dbReference type="AlphaFoldDB" id="A0A0K2SKX3"/>
<reference evidence="4" key="2">
    <citation type="journal article" date="2016" name="Int. J. Syst. Evol. Microbiol.">
        <title>Complete genome sequence and cell structure of Limnochorda pilosa, a Gram-negative spore-former within the phylum Firmicutes.</title>
        <authorList>
            <person name="Watanabe M."/>
            <person name="Kojima H."/>
            <person name="Fukui M."/>
        </authorList>
    </citation>
    <scope>NUCLEOTIDE SEQUENCE [LARGE SCALE GENOMIC DNA]</scope>
    <source>
        <strain evidence="4">HC45</strain>
    </source>
</reference>
<protein>
    <recommendedName>
        <fullName evidence="2">N-acetyltransferase domain-containing protein</fullName>
    </recommendedName>
</protein>
<feature type="domain" description="N-acetyltransferase" evidence="2">
    <location>
        <begin position="27"/>
        <end position="190"/>
    </location>
</feature>
<sequence>MAGVGGQPAAEAPTRAEAAPGAAAGELHVELLEEEAFPTLGAWAEAVARVTRRAFARPAGWAEGLEGPGGATETVAQVLADRERSARIWVARTPAGDVAGTVRGVPQPDGSWELKRLGVVPEHRRGGVAGLLVRTVEAAARAAGAPTVRLHCVVERLLPEVYAHLGYRVVKRWAHAEKALTVVAMERDLTPPAVPYPGPWEAEAALPARGVYVLWLWLPRRIHLPVPAPGGSALEPGLYAYVGSAQRALPARLERHVAGGSVRHWHVDHLRAQALVVGADVWSEAPRETECRLAERLARTPGAGRRIPRFGSGDCGCAGHLVGLGGRPEDVTPYLAPRRLQPELLAVFRPLRRPWAEGRHET</sequence>
<feature type="compositionally biased region" description="Low complexity" evidence="1">
    <location>
        <begin position="8"/>
        <end position="21"/>
    </location>
</feature>
<dbReference type="CDD" id="cd10441">
    <property type="entry name" value="GIY-YIG_COG1833"/>
    <property type="match status" value="1"/>
</dbReference>
<organism evidence="3 4">
    <name type="scientific">Limnochorda pilosa</name>
    <dbReference type="NCBI Taxonomy" id="1555112"/>
    <lineage>
        <taxon>Bacteria</taxon>
        <taxon>Bacillati</taxon>
        <taxon>Bacillota</taxon>
        <taxon>Limnochordia</taxon>
        <taxon>Limnochordales</taxon>
        <taxon>Limnochordaceae</taxon>
        <taxon>Limnochorda</taxon>
    </lineage>
</organism>
<dbReference type="PANTHER" id="PTHR37460">
    <property type="entry name" value="ENDONUCLEASE III"/>
    <property type="match status" value="1"/>
</dbReference>
<dbReference type="Pfam" id="PF01986">
    <property type="entry name" value="DUF123"/>
    <property type="match status" value="1"/>
</dbReference>
<dbReference type="Proteomes" id="UP000065807">
    <property type="component" value="Chromosome"/>
</dbReference>
<dbReference type="GO" id="GO:0016747">
    <property type="term" value="F:acyltransferase activity, transferring groups other than amino-acyl groups"/>
    <property type="evidence" value="ECO:0007669"/>
    <property type="project" value="InterPro"/>
</dbReference>
<dbReference type="OrthoDB" id="9802365at2"/>
<dbReference type="Pfam" id="PF00583">
    <property type="entry name" value="Acetyltransf_1"/>
    <property type="match status" value="1"/>
</dbReference>
<evidence type="ECO:0000313" key="3">
    <source>
        <dbReference type="EMBL" id="BAS27766.1"/>
    </source>
</evidence>
<dbReference type="RefSeq" id="WP_068137085.1">
    <property type="nucleotide sequence ID" value="NZ_AP014924.1"/>
</dbReference>
<reference evidence="4" key="1">
    <citation type="submission" date="2015-07" db="EMBL/GenBank/DDBJ databases">
        <title>Complete genome sequence and phylogenetic analysis of Limnochorda pilosa.</title>
        <authorList>
            <person name="Watanabe M."/>
            <person name="Kojima H."/>
            <person name="Fukui M."/>
        </authorList>
    </citation>
    <scope>NUCLEOTIDE SEQUENCE [LARGE SCALE GENOMIC DNA]</scope>
    <source>
        <strain evidence="4">HC45</strain>
    </source>
</reference>
<dbReference type="CDD" id="cd04301">
    <property type="entry name" value="NAT_SF"/>
    <property type="match status" value="1"/>
</dbReference>